<dbReference type="Pfam" id="PF09588">
    <property type="entry name" value="YqaJ"/>
    <property type="match status" value="1"/>
</dbReference>
<dbReference type="EMBL" id="JACTAM010002219">
    <property type="protein sequence ID" value="KAI2645497.1"/>
    <property type="molecule type" value="Genomic_DNA"/>
</dbReference>
<comment type="caution">
    <text evidence="3">The sequence shown here is derived from an EMBL/GenBank/DDBJ whole genome shotgun (WGS) entry which is preliminary data.</text>
</comment>
<evidence type="ECO:0000256" key="1">
    <source>
        <dbReference type="PROSITE-ProRule" id="PRU00325"/>
    </source>
</evidence>
<protein>
    <submittedName>
        <fullName evidence="3">D-ribose pyranase</fullName>
    </submittedName>
</protein>
<dbReference type="SUPFAM" id="SSF52980">
    <property type="entry name" value="Restriction endonuclease-like"/>
    <property type="match status" value="1"/>
</dbReference>
<dbReference type="InterPro" id="IPR019080">
    <property type="entry name" value="YqaJ_viral_recombinase"/>
</dbReference>
<reference evidence="3 4" key="1">
    <citation type="submission" date="2022-01" db="EMBL/GenBank/DDBJ databases">
        <title>A high-quality chromosome-level genome assembly of rohu carp, Labeo rohita.</title>
        <authorList>
            <person name="Arick M.A. II"/>
            <person name="Hsu C.-Y."/>
            <person name="Magbanua Z."/>
            <person name="Pechanova O."/>
            <person name="Grover C."/>
            <person name="Miller E."/>
            <person name="Thrash A."/>
            <person name="Ezzel L."/>
            <person name="Alam S."/>
            <person name="Benzie J."/>
            <person name="Hamilton M."/>
            <person name="Karsi A."/>
            <person name="Lawrence M.L."/>
            <person name="Peterson D.G."/>
        </authorList>
    </citation>
    <scope>NUCLEOTIDE SEQUENCE [LARGE SCALE GENOMIC DNA]</scope>
    <source>
        <strain evidence="4">BAU-BD-2019</strain>
        <tissue evidence="3">Blood</tissue>
    </source>
</reference>
<keyword evidence="1" id="KW-0863">Zinc-finger</keyword>
<name>A0ABQ8L439_LABRO</name>
<dbReference type="InterPro" id="IPR011335">
    <property type="entry name" value="Restrct_endonuc-II-like"/>
</dbReference>
<evidence type="ECO:0000313" key="3">
    <source>
        <dbReference type="EMBL" id="KAI2645497.1"/>
    </source>
</evidence>
<keyword evidence="1" id="KW-0862">Zinc</keyword>
<dbReference type="PANTHER" id="PTHR47526:SF3">
    <property type="entry name" value="PHD-TYPE DOMAIN-CONTAINING PROTEIN"/>
    <property type="match status" value="1"/>
</dbReference>
<keyword evidence="1" id="KW-0479">Metal-binding</keyword>
<evidence type="ECO:0000259" key="2">
    <source>
        <dbReference type="PROSITE" id="PS50966"/>
    </source>
</evidence>
<dbReference type="Proteomes" id="UP000830375">
    <property type="component" value="Unassembled WGS sequence"/>
</dbReference>
<accession>A0ABQ8L439</accession>
<sequence length="587" mass="66390">MWWEHTQNTIKRRDGKYLPHPQCITKWEDEMKKWPCITYEDIFNYFVLSLGVDGSSMRKDKSTEAYQYLHSGKVGRVLVHETDSEFVFLKADVKPSQSGANVHSAWVLTTANGTIETAGCSCIAGQGKSCSHAAAILWKEYTLKWSFYPVQVQNAASKGLTGISCTDEQRHWNSGTHWNLAPKRLAEISFKHHKFTDDLPGTSAAVSQSLPPTPSFISHSELKKTLSEVHVPVGSLLHKCMSAEPINLTAGTTQMQPHDEHGPDLQCHKCMSFYHTYVELDEGKLNSLENVTKTQSASHVWHDARKLRICENCELFTKPDNFLREHLFPRFHGNSATRYGQENEELARAWIESTGYAVEKRGMVVSCKEPWLSASPDGILDSSELLEIRCPFLSKNSTHLTELYSSKLSDLKIVDGIPQLQPKGSRGYYLQVQLGMFCTGLENCKLLVWAPTEQLVIDVPLDFQYCAEVISKLKSFYFTHMLPRIADEFDCGRLQLCLKYTDMGKDSLGDNFEHLEPSDNSFHMYTNICDPPCACNILVRQLSTFMSKCWQDKVYLSLKQQITNGKASVCHHFRHPAGDSPESQILG</sequence>
<dbReference type="CDD" id="cd22343">
    <property type="entry name" value="PDDEXK_lambda_exonuclease-like"/>
    <property type="match status" value="1"/>
</dbReference>
<organism evidence="3 4">
    <name type="scientific">Labeo rohita</name>
    <name type="common">Indian major carp</name>
    <name type="synonym">Cyprinus rohita</name>
    <dbReference type="NCBI Taxonomy" id="84645"/>
    <lineage>
        <taxon>Eukaryota</taxon>
        <taxon>Metazoa</taxon>
        <taxon>Chordata</taxon>
        <taxon>Craniata</taxon>
        <taxon>Vertebrata</taxon>
        <taxon>Euteleostomi</taxon>
        <taxon>Actinopterygii</taxon>
        <taxon>Neopterygii</taxon>
        <taxon>Teleostei</taxon>
        <taxon>Ostariophysi</taxon>
        <taxon>Cypriniformes</taxon>
        <taxon>Cyprinidae</taxon>
        <taxon>Labeoninae</taxon>
        <taxon>Labeonini</taxon>
        <taxon>Labeo</taxon>
    </lineage>
</organism>
<feature type="domain" description="SWIM-type" evidence="2">
    <location>
        <begin position="105"/>
        <end position="141"/>
    </location>
</feature>
<dbReference type="Gene3D" id="3.90.320.10">
    <property type="match status" value="1"/>
</dbReference>
<dbReference type="InterPro" id="IPR007527">
    <property type="entry name" value="Znf_SWIM"/>
</dbReference>
<gene>
    <name evidence="3" type="ORF">H4Q32_026923</name>
</gene>
<dbReference type="PROSITE" id="PS50966">
    <property type="entry name" value="ZF_SWIM"/>
    <property type="match status" value="1"/>
</dbReference>
<keyword evidence="4" id="KW-1185">Reference proteome</keyword>
<dbReference type="InterPro" id="IPR011604">
    <property type="entry name" value="PDDEXK-like_dom_sf"/>
</dbReference>
<evidence type="ECO:0000313" key="4">
    <source>
        <dbReference type="Proteomes" id="UP000830375"/>
    </source>
</evidence>
<proteinExistence type="predicted"/>
<dbReference type="PANTHER" id="PTHR47526">
    <property type="entry name" value="ATP-DEPENDENT DNA HELICASE"/>
    <property type="match status" value="1"/>
</dbReference>